<comment type="catalytic activity">
    <reaction evidence="1">
        <text>ATP + protein L-histidine = ADP + protein N-phospho-L-histidine.</text>
        <dbReference type="EC" id="2.7.13.3"/>
    </reaction>
</comment>
<feature type="transmembrane region" description="Helical" evidence="10">
    <location>
        <begin position="236"/>
        <end position="253"/>
    </location>
</feature>
<dbReference type="PROSITE" id="PS50109">
    <property type="entry name" value="HIS_KIN"/>
    <property type="match status" value="1"/>
</dbReference>
<feature type="transmembrane region" description="Helical" evidence="10">
    <location>
        <begin position="12"/>
        <end position="29"/>
    </location>
</feature>
<dbReference type="InterPro" id="IPR003594">
    <property type="entry name" value="HATPase_dom"/>
</dbReference>
<dbReference type="Gene3D" id="1.10.287.130">
    <property type="match status" value="1"/>
</dbReference>
<keyword evidence="13" id="KW-1185">Reference proteome</keyword>
<feature type="domain" description="Histidine kinase" evidence="11">
    <location>
        <begin position="299"/>
        <end position="509"/>
    </location>
</feature>
<sequence length="522" mass="59501">MERKKEIHQYIHSLGIGFIISVILYLALLKVCVKVVHSLLEIVCAFIAVAIFLIVWNTMDEISDQKHFLGFAILPVLIFNICHIYVFAVPLTSGIDATGFVIVFSVLARLTEVVALYIISLRLPMLNTNKWICLFIATVIPFAMVMMIINLPFIFPDLLTGPIFTLAYIVAEMVVIIIALMSFVNLKGKINNYSEEIYRYLLTAPFIIVAAQIMFILSDGSFSISWMYEHVLKIIYYYYLYKSVFVSYVKYPYKMMKDKNKELEEAYHQLELSKQEEARKQNIMLQQEKLALLGQMGAGIVHETRNYLSTIKGSCQIIEVITKESNILKHVSKINKSVDLIDGIISKFLFMSKPRETTFEEMSICDLAQSIESLIVSTPFAKKVGIIFNSTKEERYLLCDEGQINQVVLNLCKNAVEAMEDTEYPRLEVETGFDEDKNEMYIKVIDNGKGMSEEELRNIGNAFYTTKKSGTGLGLYLCNQIVKEHKGTIEVESEPGKGTSFTVWLPCIEDEDLQDEITNDII</sequence>
<dbReference type="GO" id="GO:0000155">
    <property type="term" value="F:phosphorelay sensor kinase activity"/>
    <property type="evidence" value="ECO:0007669"/>
    <property type="project" value="InterPro"/>
</dbReference>
<dbReference type="InterPro" id="IPR004358">
    <property type="entry name" value="Sig_transdc_His_kin-like_C"/>
</dbReference>
<dbReference type="GO" id="GO:0005524">
    <property type="term" value="F:ATP binding"/>
    <property type="evidence" value="ECO:0007669"/>
    <property type="project" value="UniProtKB-KW"/>
</dbReference>
<keyword evidence="10" id="KW-1133">Transmembrane helix</keyword>
<evidence type="ECO:0000313" key="12">
    <source>
        <dbReference type="EMBL" id="SHJ16809.1"/>
    </source>
</evidence>
<name>A0A1M6H3T1_9FIRM</name>
<dbReference type="InterPro" id="IPR036097">
    <property type="entry name" value="HisK_dim/P_sf"/>
</dbReference>
<dbReference type="SMART" id="SM00387">
    <property type="entry name" value="HATPase_c"/>
    <property type="match status" value="1"/>
</dbReference>
<dbReference type="CDD" id="cd00082">
    <property type="entry name" value="HisKA"/>
    <property type="match status" value="1"/>
</dbReference>
<dbReference type="STRING" id="1122184.SAMN02745176_02637"/>
<feature type="transmembrane region" description="Helical" evidence="10">
    <location>
        <begin position="100"/>
        <end position="119"/>
    </location>
</feature>
<dbReference type="AlphaFoldDB" id="A0A1M6H3T1"/>
<evidence type="ECO:0000256" key="5">
    <source>
        <dbReference type="ARBA" id="ARBA00022741"/>
    </source>
</evidence>
<dbReference type="OrthoDB" id="9784397at2"/>
<dbReference type="Pfam" id="PF02518">
    <property type="entry name" value="HATPase_c"/>
    <property type="match status" value="1"/>
</dbReference>
<keyword evidence="5" id="KW-0547">Nucleotide-binding</keyword>
<evidence type="ECO:0000256" key="3">
    <source>
        <dbReference type="ARBA" id="ARBA00022553"/>
    </source>
</evidence>
<keyword evidence="3" id="KW-0597">Phosphoprotein</keyword>
<feature type="transmembrane region" description="Helical" evidence="10">
    <location>
        <begin position="68"/>
        <end position="88"/>
    </location>
</feature>
<dbReference type="InterPro" id="IPR036890">
    <property type="entry name" value="HATPase_C_sf"/>
</dbReference>
<dbReference type="InterPro" id="IPR003661">
    <property type="entry name" value="HisK_dim/P_dom"/>
</dbReference>
<dbReference type="PRINTS" id="PR00344">
    <property type="entry name" value="BCTRLSENSOR"/>
</dbReference>
<dbReference type="Gene3D" id="3.30.565.10">
    <property type="entry name" value="Histidine kinase-like ATPase, C-terminal domain"/>
    <property type="match status" value="1"/>
</dbReference>
<dbReference type="SUPFAM" id="SSF55874">
    <property type="entry name" value="ATPase domain of HSP90 chaperone/DNA topoisomerase II/histidine kinase"/>
    <property type="match status" value="1"/>
</dbReference>
<evidence type="ECO:0000259" key="11">
    <source>
        <dbReference type="PROSITE" id="PS50109"/>
    </source>
</evidence>
<feature type="coiled-coil region" evidence="9">
    <location>
        <begin position="253"/>
        <end position="280"/>
    </location>
</feature>
<dbReference type="EC" id="2.7.13.3" evidence="2"/>
<keyword evidence="10" id="KW-0472">Membrane</keyword>
<keyword evidence="7" id="KW-0067">ATP-binding</keyword>
<evidence type="ECO:0000256" key="1">
    <source>
        <dbReference type="ARBA" id="ARBA00000085"/>
    </source>
</evidence>
<dbReference type="PANTHER" id="PTHR43065">
    <property type="entry name" value="SENSOR HISTIDINE KINASE"/>
    <property type="match status" value="1"/>
</dbReference>
<organism evidence="12 13">
    <name type="scientific">Lutispora thermophila DSM 19022</name>
    <dbReference type="NCBI Taxonomy" id="1122184"/>
    <lineage>
        <taxon>Bacteria</taxon>
        <taxon>Bacillati</taxon>
        <taxon>Bacillota</taxon>
        <taxon>Clostridia</taxon>
        <taxon>Lutisporales</taxon>
        <taxon>Lutisporaceae</taxon>
        <taxon>Lutispora</taxon>
    </lineage>
</organism>
<dbReference type="InterPro" id="IPR033425">
    <property type="entry name" value="MASE3"/>
</dbReference>
<keyword evidence="4" id="KW-0808">Transferase</keyword>
<protein>
    <recommendedName>
        <fullName evidence="2">histidine kinase</fullName>
        <ecNumber evidence="2">2.7.13.3</ecNumber>
    </recommendedName>
</protein>
<evidence type="ECO:0000256" key="6">
    <source>
        <dbReference type="ARBA" id="ARBA00022777"/>
    </source>
</evidence>
<keyword evidence="9" id="KW-0175">Coiled coil</keyword>
<reference evidence="12 13" key="1">
    <citation type="submission" date="2016-11" db="EMBL/GenBank/DDBJ databases">
        <authorList>
            <person name="Jaros S."/>
            <person name="Januszkiewicz K."/>
            <person name="Wedrychowicz H."/>
        </authorList>
    </citation>
    <scope>NUCLEOTIDE SEQUENCE [LARGE SCALE GENOMIC DNA]</scope>
    <source>
        <strain evidence="12 13">DSM 19022</strain>
    </source>
</reference>
<evidence type="ECO:0000256" key="4">
    <source>
        <dbReference type="ARBA" id="ARBA00022679"/>
    </source>
</evidence>
<feature type="transmembrane region" description="Helical" evidence="10">
    <location>
        <begin position="35"/>
        <end position="56"/>
    </location>
</feature>
<feature type="transmembrane region" description="Helical" evidence="10">
    <location>
        <begin position="161"/>
        <end position="185"/>
    </location>
</feature>
<feature type="transmembrane region" description="Helical" evidence="10">
    <location>
        <begin position="131"/>
        <end position="155"/>
    </location>
</feature>
<evidence type="ECO:0000256" key="10">
    <source>
        <dbReference type="SAM" id="Phobius"/>
    </source>
</evidence>
<feature type="transmembrane region" description="Helical" evidence="10">
    <location>
        <begin position="197"/>
        <end position="216"/>
    </location>
</feature>
<keyword evidence="6 12" id="KW-0418">Kinase</keyword>
<dbReference type="SUPFAM" id="SSF47384">
    <property type="entry name" value="Homodimeric domain of signal transducing histidine kinase"/>
    <property type="match status" value="1"/>
</dbReference>
<dbReference type="Proteomes" id="UP000184442">
    <property type="component" value="Unassembled WGS sequence"/>
</dbReference>
<evidence type="ECO:0000256" key="2">
    <source>
        <dbReference type="ARBA" id="ARBA00012438"/>
    </source>
</evidence>
<evidence type="ECO:0000313" key="13">
    <source>
        <dbReference type="Proteomes" id="UP000184442"/>
    </source>
</evidence>
<dbReference type="PANTHER" id="PTHR43065:SF10">
    <property type="entry name" value="PEROXIDE STRESS-ACTIVATED HISTIDINE KINASE MAK3"/>
    <property type="match status" value="1"/>
</dbReference>
<dbReference type="RefSeq" id="WP_073026641.1">
    <property type="nucleotide sequence ID" value="NZ_FQZS01000018.1"/>
</dbReference>
<dbReference type="EMBL" id="FQZS01000018">
    <property type="protein sequence ID" value="SHJ16809.1"/>
    <property type="molecule type" value="Genomic_DNA"/>
</dbReference>
<evidence type="ECO:0000256" key="7">
    <source>
        <dbReference type="ARBA" id="ARBA00022840"/>
    </source>
</evidence>
<accession>A0A1M6H3T1</accession>
<gene>
    <name evidence="12" type="ORF">SAMN02745176_02637</name>
</gene>
<evidence type="ECO:0000256" key="9">
    <source>
        <dbReference type="SAM" id="Coils"/>
    </source>
</evidence>
<dbReference type="InterPro" id="IPR005467">
    <property type="entry name" value="His_kinase_dom"/>
</dbReference>
<keyword evidence="10" id="KW-0812">Transmembrane</keyword>
<proteinExistence type="predicted"/>
<keyword evidence="8" id="KW-0902">Two-component regulatory system</keyword>
<dbReference type="Pfam" id="PF17159">
    <property type="entry name" value="MASE3"/>
    <property type="match status" value="1"/>
</dbReference>
<evidence type="ECO:0000256" key="8">
    <source>
        <dbReference type="ARBA" id="ARBA00023012"/>
    </source>
</evidence>